<feature type="transmembrane region" description="Helical" evidence="1">
    <location>
        <begin position="140"/>
        <end position="165"/>
    </location>
</feature>
<dbReference type="Pfam" id="PF11915">
    <property type="entry name" value="DUF3433"/>
    <property type="match status" value="1"/>
</dbReference>
<dbReference type="PANTHER" id="PTHR37544:SF3">
    <property type="entry name" value="SPRAY"/>
    <property type="match status" value="1"/>
</dbReference>
<organism evidence="2 3">
    <name type="scientific">Coleophoma cylindrospora</name>
    <dbReference type="NCBI Taxonomy" id="1849047"/>
    <lineage>
        <taxon>Eukaryota</taxon>
        <taxon>Fungi</taxon>
        <taxon>Dikarya</taxon>
        <taxon>Ascomycota</taxon>
        <taxon>Pezizomycotina</taxon>
        <taxon>Leotiomycetes</taxon>
        <taxon>Helotiales</taxon>
        <taxon>Dermateaceae</taxon>
        <taxon>Coleophoma</taxon>
    </lineage>
</organism>
<dbReference type="PANTHER" id="PTHR37544">
    <property type="entry name" value="SPRAY-RELATED"/>
    <property type="match status" value="1"/>
</dbReference>
<keyword evidence="1" id="KW-0812">Transmembrane</keyword>
<sequence>MRKNGYLPLRLQIWNIALAFSLILSFMIVIGALLRLSEAHNGFANAPKDSIFSASIQRFLTTTDVLSGSAWSFLWTVVPTLIFTLFSLYWGVIVSDLQDRQPFVDLGSGKGGNGKQTVLLDYRQSFGLIRWFRAFQNGHYILGVALVLQIIVSFALVPLASHLFVASDIVRATGTDMLIATSFNGSAFNSKSDITSILSLVSATRNLNASFPPWTLGKYAFPQFARRDGAPVAANTQLAANITAYSANLDCAIISDYTAITKDVGTGLGVYISANDRGCPVQQAVFVEDGGASDYIASSAITNCTDANGPSRLIMVTGTYDKTTANHLTNIHVISCVPSYWHTQGPLAVVARATSSNPAVATFDDSGEAVSFQWNSWKTFEENLQFPTSLDPTATTQATTFGLLAATYARARSGSQVLDGPGLINATAEIFQSSFAFTASSFLLQPDLSAQSTIGLASVEQGRIFVVSYIAGTIIGVLVLVAVWTLVIGIYSFRGVSILEDEPQGILGIAEIVLSSADLAAIVKDFWNRPGSQSRSTFEEFITTEKIEERQFHAPLGDDGRHTIQEMTSQAEA</sequence>
<name>A0A3D8SU05_9HELO</name>
<gene>
    <name evidence="2" type="ORF">BP6252_01280</name>
</gene>
<dbReference type="EMBL" id="PDLM01000001">
    <property type="protein sequence ID" value="RDW89248.1"/>
    <property type="molecule type" value="Genomic_DNA"/>
</dbReference>
<evidence type="ECO:0000313" key="2">
    <source>
        <dbReference type="EMBL" id="RDW89248.1"/>
    </source>
</evidence>
<feature type="transmembrane region" description="Helical" evidence="1">
    <location>
        <begin position="70"/>
        <end position="92"/>
    </location>
</feature>
<dbReference type="InterPro" id="IPR021840">
    <property type="entry name" value="DUF3433"/>
</dbReference>
<dbReference type="STRING" id="1849047.A0A3D8SU05"/>
<dbReference type="Proteomes" id="UP000256645">
    <property type="component" value="Unassembled WGS sequence"/>
</dbReference>
<feature type="transmembrane region" description="Helical" evidence="1">
    <location>
        <begin position="12"/>
        <end position="34"/>
    </location>
</feature>
<evidence type="ECO:0000313" key="3">
    <source>
        <dbReference type="Proteomes" id="UP000256645"/>
    </source>
</evidence>
<keyword evidence="1" id="KW-0472">Membrane</keyword>
<feature type="transmembrane region" description="Helical" evidence="1">
    <location>
        <begin position="466"/>
        <end position="491"/>
    </location>
</feature>
<protein>
    <submittedName>
        <fullName evidence="2">Uncharacterized protein</fullName>
    </submittedName>
</protein>
<keyword evidence="3" id="KW-1185">Reference proteome</keyword>
<proteinExistence type="predicted"/>
<dbReference type="OrthoDB" id="3522351at2759"/>
<comment type="caution">
    <text evidence="2">The sequence shown here is derived from an EMBL/GenBank/DDBJ whole genome shotgun (WGS) entry which is preliminary data.</text>
</comment>
<keyword evidence="1" id="KW-1133">Transmembrane helix</keyword>
<accession>A0A3D8SU05</accession>
<evidence type="ECO:0000256" key="1">
    <source>
        <dbReference type="SAM" id="Phobius"/>
    </source>
</evidence>
<reference evidence="2 3" key="1">
    <citation type="journal article" date="2018" name="IMA Fungus">
        <title>IMA Genome-F 9: Draft genome sequence of Annulohypoxylon stygium, Aspergillus mulundensis, Berkeleyomyces basicola (syn. Thielaviopsis basicola), Ceratocystis smalleyi, two Cercospora beticola strains, Coleophoma cylindrospora, Fusarium fracticaudum, Phialophora cf. hyalina, and Morchella septimelata.</title>
        <authorList>
            <person name="Wingfield B.D."/>
            <person name="Bills G.F."/>
            <person name="Dong Y."/>
            <person name="Huang W."/>
            <person name="Nel W.J."/>
            <person name="Swalarsk-Parry B.S."/>
            <person name="Vaghefi N."/>
            <person name="Wilken P.M."/>
            <person name="An Z."/>
            <person name="de Beer Z.W."/>
            <person name="De Vos L."/>
            <person name="Chen L."/>
            <person name="Duong T.A."/>
            <person name="Gao Y."/>
            <person name="Hammerbacher A."/>
            <person name="Kikkert J.R."/>
            <person name="Li Y."/>
            <person name="Li H."/>
            <person name="Li K."/>
            <person name="Li Q."/>
            <person name="Liu X."/>
            <person name="Ma X."/>
            <person name="Naidoo K."/>
            <person name="Pethybridge S.J."/>
            <person name="Sun J."/>
            <person name="Steenkamp E.T."/>
            <person name="van der Nest M.A."/>
            <person name="van Wyk S."/>
            <person name="Wingfield M.J."/>
            <person name="Xiong C."/>
            <person name="Yue Q."/>
            <person name="Zhang X."/>
        </authorList>
    </citation>
    <scope>NUCLEOTIDE SEQUENCE [LARGE SCALE GENOMIC DNA]</scope>
    <source>
        <strain evidence="2 3">BP6252</strain>
    </source>
</reference>
<dbReference type="AlphaFoldDB" id="A0A3D8SU05"/>